<organism evidence="3 4">
    <name type="scientific">Spinacia oleracea</name>
    <name type="common">Spinach</name>
    <dbReference type="NCBI Taxonomy" id="3562"/>
    <lineage>
        <taxon>Eukaryota</taxon>
        <taxon>Viridiplantae</taxon>
        <taxon>Streptophyta</taxon>
        <taxon>Embryophyta</taxon>
        <taxon>Tracheophyta</taxon>
        <taxon>Spermatophyta</taxon>
        <taxon>Magnoliopsida</taxon>
        <taxon>eudicotyledons</taxon>
        <taxon>Gunneridae</taxon>
        <taxon>Pentapetalae</taxon>
        <taxon>Caryophyllales</taxon>
        <taxon>Chenopodiaceae</taxon>
        <taxon>Chenopodioideae</taxon>
        <taxon>Anserineae</taxon>
        <taxon>Spinacia</taxon>
    </lineage>
</organism>
<feature type="repeat" description="PPR" evidence="2">
    <location>
        <begin position="36"/>
        <end position="70"/>
    </location>
</feature>
<dbReference type="SUPFAM" id="SSF48452">
    <property type="entry name" value="TPR-like"/>
    <property type="match status" value="1"/>
</dbReference>
<evidence type="ECO:0000256" key="2">
    <source>
        <dbReference type="PROSITE-ProRule" id="PRU00708"/>
    </source>
</evidence>
<dbReference type="RefSeq" id="XP_021862007.2">
    <property type="nucleotide sequence ID" value="XM_022006315.2"/>
</dbReference>
<dbReference type="PANTHER" id="PTHR47926:SF354">
    <property type="entry name" value="REPEAT (PPR-LIKE) SUPERFAMILY PROTEIN, PUTATIVE-RELATED"/>
    <property type="match status" value="1"/>
</dbReference>
<evidence type="ECO:0000313" key="3">
    <source>
        <dbReference type="Proteomes" id="UP000813463"/>
    </source>
</evidence>
<gene>
    <name evidence="4" type="primary">LOC110801001</name>
</gene>
<dbReference type="Gene3D" id="1.25.40.10">
    <property type="entry name" value="Tetratricopeptide repeat domain"/>
    <property type="match status" value="3"/>
</dbReference>
<dbReference type="GO" id="GO:0009451">
    <property type="term" value="P:RNA modification"/>
    <property type="evidence" value="ECO:0007669"/>
    <property type="project" value="InterPro"/>
</dbReference>
<keyword evidence="3" id="KW-1185">Reference proteome</keyword>
<feature type="repeat" description="PPR" evidence="2">
    <location>
        <begin position="210"/>
        <end position="244"/>
    </location>
</feature>
<dbReference type="KEGG" id="soe:110801001"/>
<dbReference type="AlphaFoldDB" id="A0A9R0J7D6"/>
<accession>A0A9R0J7D6</accession>
<dbReference type="Pfam" id="PF01535">
    <property type="entry name" value="PPR"/>
    <property type="match status" value="2"/>
</dbReference>
<evidence type="ECO:0000256" key="1">
    <source>
        <dbReference type="ARBA" id="ARBA00022737"/>
    </source>
</evidence>
<dbReference type="PANTHER" id="PTHR47926">
    <property type="entry name" value="PENTATRICOPEPTIDE REPEAT-CONTAINING PROTEIN"/>
    <property type="match status" value="1"/>
</dbReference>
<dbReference type="GeneID" id="110801001"/>
<proteinExistence type="predicted"/>
<dbReference type="InterPro" id="IPR046960">
    <property type="entry name" value="PPR_At4g14850-like_plant"/>
</dbReference>
<sequence length="253" mass="28383">MIMMMTSIVNGVLRIYVDHCCITDAMMLFDELVKPDVVTWNIIISALGGNGFINHAWNYYEKLLDLEINPNSHTIIAILIVCKDESYLNLGRSLHGYAMKHGIEVNTSIELPTALVEMYMNCADEATARSLFDRCSNRDVILWNSLIASYVRNNLTNEALSLFKLMILEQEPDSVTIIYILSSCVEVASLPLGKCLHAYTIRKDYLGGLNLSLANALLSMYARCGSMQNAEKIFERIQHKNISSWNALVAGYG</sequence>
<dbReference type="GO" id="GO:0003723">
    <property type="term" value="F:RNA binding"/>
    <property type="evidence" value="ECO:0007669"/>
    <property type="project" value="InterPro"/>
</dbReference>
<dbReference type="Proteomes" id="UP000813463">
    <property type="component" value="Chromosome 4"/>
</dbReference>
<reference evidence="4" key="2">
    <citation type="submission" date="2025-08" db="UniProtKB">
        <authorList>
            <consortium name="RefSeq"/>
        </authorList>
    </citation>
    <scope>IDENTIFICATION</scope>
    <source>
        <tissue evidence="4">Leaf</tissue>
    </source>
</reference>
<dbReference type="InterPro" id="IPR002885">
    <property type="entry name" value="PPR_rpt"/>
</dbReference>
<feature type="repeat" description="PPR" evidence="2">
    <location>
        <begin position="139"/>
        <end position="169"/>
    </location>
</feature>
<evidence type="ECO:0000313" key="4">
    <source>
        <dbReference type="RefSeq" id="XP_021862007.2"/>
    </source>
</evidence>
<dbReference type="NCBIfam" id="TIGR00756">
    <property type="entry name" value="PPR"/>
    <property type="match status" value="2"/>
</dbReference>
<name>A0A9R0J7D6_SPIOL</name>
<dbReference type="PROSITE" id="PS51375">
    <property type="entry name" value="PPR"/>
    <property type="match status" value="3"/>
</dbReference>
<dbReference type="Pfam" id="PF13041">
    <property type="entry name" value="PPR_2"/>
    <property type="match status" value="1"/>
</dbReference>
<reference evidence="3" key="1">
    <citation type="journal article" date="2021" name="Nat. Commun.">
        <title>Genomic analyses provide insights into spinach domestication and the genetic basis of agronomic traits.</title>
        <authorList>
            <person name="Cai X."/>
            <person name="Sun X."/>
            <person name="Xu C."/>
            <person name="Sun H."/>
            <person name="Wang X."/>
            <person name="Ge C."/>
            <person name="Zhang Z."/>
            <person name="Wang Q."/>
            <person name="Fei Z."/>
            <person name="Jiao C."/>
            <person name="Wang Q."/>
        </authorList>
    </citation>
    <scope>NUCLEOTIDE SEQUENCE [LARGE SCALE GENOMIC DNA]</scope>
    <source>
        <strain evidence="3">cv. Varoflay</strain>
    </source>
</reference>
<keyword evidence="1" id="KW-0677">Repeat</keyword>
<dbReference type="InterPro" id="IPR011990">
    <property type="entry name" value="TPR-like_helical_dom_sf"/>
</dbReference>
<protein>
    <submittedName>
        <fullName evidence="4">Pentatricopeptide repeat-containing protein At2g03380, mitochondrial</fullName>
    </submittedName>
</protein>